<proteinExistence type="predicted"/>
<sequence>MQDEIQEVEQDFADFVITTQATSETLAGHAVENPSSDNGTSFWGAE</sequence>
<dbReference type="AlphaFoldDB" id="A0A9W6SKI0"/>
<evidence type="ECO:0000313" key="3">
    <source>
        <dbReference type="Proteomes" id="UP001165079"/>
    </source>
</evidence>
<reference evidence="2" key="1">
    <citation type="submission" date="2023-03" db="EMBL/GenBank/DDBJ databases">
        <title>Actinorhabdospora filicis NBRC 111898.</title>
        <authorList>
            <person name="Ichikawa N."/>
            <person name="Sato H."/>
            <person name="Tonouchi N."/>
        </authorList>
    </citation>
    <scope>NUCLEOTIDE SEQUENCE</scope>
    <source>
        <strain evidence="2">NBRC 111898</strain>
    </source>
</reference>
<gene>
    <name evidence="2" type="ORF">Afil01_22990</name>
</gene>
<protein>
    <submittedName>
        <fullName evidence="2">Uncharacterized protein</fullName>
    </submittedName>
</protein>
<dbReference type="Proteomes" id="UP001165079">
    <property type="component" value="Unassembled WGS sequence"/>
</dbReference>
<feature type="region of interest" description="Disordered" evidence="1">
    <location>
        <begin position="26"/>
        <end position="46"/>
    </location>
</feature>
<dbReference type="RefSeq" id="WP_285662592.1">
    <property type="nucleotide sequence ID" value="NZ_BSTX01000001.1"/>
</dbReference>
<keyword evidence="3" id="KW-1185">Reference proteome</keyword>
<dbReference type="EMBL" id="BSTX01000001">
    <property type="protein sequence ID" value="GLZ77492.1"/>
    <property type="molecule type" value="Genomic_DNA"/>
</dbReference>
<feature type="compositionally biased region" description="Polar residues" evidence="1">
    <location>
        <begin position="33"/>
        <end position="46"/>
    </location>
</feature>
<accession>A0A9W6SKI0</accession>
<name>A0A9W6SKI0_9ACTN</name>
<comment type="caution">
    <text evidence="2">The sequence shown here is derived from an EMBL/GenBank/DDBJ whole genome shotgun (WGS) entry which is preliminary data.</text>
</comment>
<evidence type="ECO:0000313" key="2">
    <source>
        <dbReference type="EMBL" id="GLZ77492.1"/>
    </source>
</evidence>
<organism evidence="2 3">
    <name type="scientific">Actinorhabdospora filicis</name>
    <dbReference type="NCBI Taxonomy" id="1785913"/>
    <lineage>
        <taxon>Bacteria</taxon>
        <taxon>Bacillati</taxon>
        <taxon>Actinomycetota</taxon>
        <taxon>Actinomycetes</taxon>
        <taxon>Micromonosporales</taxon>
        <taxon>Micromonosporaceae</taxon>
        <taxon>Actinorhabdospora</taxon>
    </lineage>
</organism>
<evidence type="ECO:0000256" key="1">
    <source>
        <dbReference type="SAM" id="MobiDB-lite"/>
    </source>
</evidence>